<sequence length="349" mass="40479">MSLFIIFIFKIVTRNKYSLASKDFIIYSFFFALMFTWTGFIGQVIWKTAAIQYLWGYTILIVLYYYLIIENKSFYLISLLGGLFIGLYNEQFVAVLLLFCLAYFIERKINNKIINKGILFFLTGLLIGGVILIAAPGNYVRMDQMSNDQSISLLSQLIYFIHIFKYNLWPHTLIIAWIFILYFALAISNKNNKKISIVIYSLALITVIFVMAPLAYSYGIQIRLMLIYYIIFFIAMMQQFYDNQSIAVTTIYKAFKKIHILFLIGLLIIMGVMGSAYYSIYKFNQNRQKLITELHNKNIENITIPTFELHGEAQPYGITFEAITCDSNNTNNQAFAAFYGFKTVKAEDC</sequence>
<organism evidence="2 3">
    <name type="scientific">Francisella salimarina</name>
    <dbReference type="NCBI Taxonomy" id="2599927"/>
    <lineage>
        <taxon>Bacteria</taxon>
        <taxon>Pseudomonadati</taxon>
        <taxon>Pseudomonadota</taxon>
        <taxon>Gammaproteobacteria</taxon>
        <taxon>Thiotrichales</taxon>
        <taxon>Francisellaceae</taxon>
        <taxon>Francisella</taxon>
    </lineage>
</organism>
<protein>
    <submittedName>
        <fullName evidence="2">Uncharacterized protein</fullName>
    </submittedName>
</protein>
<reference evidence="2 3" key="1">
    <citation type="submission" date="2021-06" db="EMBL/GenBank/DDBJ databases">
        <title>Ulceroglandular infection and bacteremia caused by Francisella salimarina in an immunocompromised patient, France.</title>
        <authorList>
            <person name="Hennebique A."/>
            <person name="Caspar Y."/>
            <person name="Maurin M."/>
            <person name="Boisset S."/>
            <person name="Pelloux I."/>
            <person name="Gallego-Hernanz M.P."/>
            <person name="Burucoa C."/>
            <person name="Cazenave-Roblot F."/>
            <person name="Plouzeau C."/>
            <person name="Rammaert B."/>
        </authorList>
    </citation>
    <scope>NUCLEOTIDE SEQUENCE [LARGE SCALE GENOMIC DNA]</scope>
    <source>
        <strain evidence="2 3">CHUGA-F75</strain>
    </source>
</reference>
<feature type="transmembrane region" description="Helical" evidence="1">
    <location>
        <begin position="157"/>
        <end position="185"/>
    </location>
</feature>
<dbReference type="Proteomes" id="UP000683421">
    <property type="component" value="Chromosome"/>
</dbReference>
<evidence type="ECO:0000256" key="1">
    <source>
        <dbReference type="SAM" id="Phobius"/>
    </source>
</evidence>
<dbReference type="InterPro" id="IPR045691">
    <property type="entry name" value="DUF6056"/>
</dbReference>
<feature type="transmembrane region" description="Helical" evidence="1">
    <location>
        <begin position="117"/>
        <end position="137"/>
    </location>
</feature>
<dbReference type="EMBL" id="CP076680">
    <property type="protein sequence ID" value="QWV00250.1"/>
    <property type="molecule type" value="Genomic_DNA"/>
</dbReference>
<feature type="transmembrane region" description="Helical" evidence="1">
    <location>
        <begin position="260"/>
        <end position="280"/>
    </location>
</feature>
<feature type="transmembrane region" description="Helical" evidence="1">
    <location>
        <begin position="222"/>
        <end position="240"/>
    </location>
</feature>
<proteinExistence type="predicted"/>
<feature type="transmembrane region" description="Helical" evidence="1">
    <location>
        <begin position="53"/>
        <end position="69"/>
    </location>
</feature>
<dbReference type="Pfam" id="PF19528">
    <property type="entry name" value="DUF6056"/>
    <property type="match status" value="1"/>
</dbReference>
<name>A0AAJ4NQE3_9GAMM</name>
<gene>
    <name evidence="2" type="ORF">KQR59_07130</name>
</gene>
<feature type="transmembrane region" description="Helical" evidence="1">
    <location>
        <begin position="197"/>
        <end position="216"/>
    </location>
</feature>
<feature type="transmembrane region" description="Helical" evidence="1">
    <location>
        <begin position="75"/>
        <end position="105"/>
    </location>
</feature>
<keyword evidence="1" id="KW-0472">Membrane</keyword>
<accession>A0AAJ4NQE3</accession>
<dbReference type="AlphaFoldDB" id="A0AAJ4NQE3"/>
<dbReference type="KEGG" id="fsr:KQR59_07130"/>
<feature type="transmembrane region" description="Helical" evidence="1">
    <location>
        <begin position="24"/>
        <end position="46"/>
    </location>
</feature>
<keyword evidence="1" id="KW-1133">Transmembrane helix</keyword>
<keyword evidence="1" id="KW-0812">Transmembrane</keyword>
<evidence type="ECO:0000313" key="2">
    <source>
        <dbReference type="EMBL" id="QWV00250.1"/>
    </source>
</evidence>
<keyword evidence="3" id="KW-1185">Reference proteome</keyword>
<evidence type="ECO:0000313" key="3">
    <source>
        <dbReference type="Proteomes" id="UP000683421"/>
    </source>
</evidence>